<organism evidence="7 8">
    <name type="scientific">Catenaria anguillulae PL171</name>
    <dbReference type="NCBI Taxonomy" id="765915"/>
    <lineage>
        <taxon>Eukaryota</taxon>
        <taxon>Fungi</taxon>
        <taxon>Fungi incertae sedis</taxon>
        <taxon>Blastocladiomycota</taxon>
        <taxon>Blastocladiomycetes</taxon>
        <taxon>Blastocladiales</taxon>
        <taxon>Catenariaceae</taxon>
        <taxon>Catenaria</taxon>
    </lineage>
</organism>
<reference evidence="7 8" key="1">
    <citation type="submission" date="2016-07" db="EMBL/GenBank/DDBJ databases">
        <title>Pervasive Adenine N6-methylation of Active Genes in Fungi.</title>
        <authorList>
            <consortium name="DOE Joint Genome Institute"/>
            <person name="Mondo S.J."/>
            <person name="Dannebaum R.O."/>
            <person name="Kuo R.C."/>
            <person name="Labutti K."/>
            <person name="Haridas S."/>
            <person name="Kuo A."/>
            <person name="Salamov A."/>
            <person name="Ahrendt S.R."/>
            <person name="Lipzen A."/>
            <person name="Sullivan W."/>
            <person name="Andreopoulos W.B."/>
            <person name="Clum A."/>
            <person name="Lindquist E."/>
            <person name="Daum C."/>
            <person name="Ramamoorthy G.K."/>
            <person name="Gryganskyi A."/>
            <person name="Culley D."/>
            <person name="Magnuson J.K."/>
            <person name="James T.Y."/>
            <person name="O'Malley M.A."/>
            <person name="Stajich J.E."/>
            <person name="Spatafora J.W."/>
            <person name="Visel A."/>
            <person name="Grigoriev I.V."/>
        </authorList>
    </citation>
    <scope>NUCLEOTIDE SEQUENCE [LARGE SCALE GENOMIC DNA]</scope>
    <source>
        <strain evidence="7 8">PL171</strain>
    </source>
</reference>
<dbReference type="InterPro" id="IPR017978">
    <property type="entry name" value="GPCR_3_C"/>
</dbReference>
<evidence type="ECO:0000313" key="8">
    <source>
        <dbReference type="Proteomes" id="UP000193411"/>
    </source>
</evidence>
<evidence type="ECO:0000256" key="3">
    <source>
        <dbReference type="ARBA" id="ARBA00022989"/>
    </source>
</evidence>
<comment type="caution">
    <text evidence="7">The sequence shown here is derived from an EMBL/GenBank/DDBJ whole genome shotgun (WGS) entry which is preliminary data.</text>
</comment>
<accession>A0A1Y2I1Y3</accession>
<evidence type="ECO:0000313" key="7">
    <source>
        <dbReference type="EMBL" id="ORZ40860.1"/>
    </source>
</evidence>
<keyword evidence="3 5" id="KW-1133">Transmembrane helix</keyword>
<protein>
    <recommendedName>
        <fullName evidence="6">G-protein coupled receptors family 3 profile domain-containing protein</fullName>
    </recommendedName>
</protein>
<dbReference type="GO" id="GO:0016020">
    <property type="term" value="C:membrane"/>
    <property type="evidence" value="ECO:0007669"/>
    <property type="project" value="UniProtKB-SubCell"/>
</dbReference>
<evidence type="ECO:0000259" key="6">
    <source>
        <dbReference type="Pfam" id="PF00003"/>
    </source>
</evidence>
<proteinExistence type="predicted"/>
<dbReference type="EMBL" id="MCFL01000002">
    <property type="protein sequence ID" value="ORZ40860.1"/>
    <property type="molecule type" value="Genomic_DNA"/>
</dbReference>
<gene>
    <name evidence="7" type="ORF">BCR44DRAFT_1101416</name>
</gene>
<evidence type="ECO:0000256" key="1">
    <source>
        <dbReference type="ARBA" id="ARBA00004141"/>
    </source>
</evidence>
<feature type="transmembrane region" description="Helical" evidence="5">
    <location>
        <begin position="81"/>
        <end position="99"/>
    </location>
</feature>
<evidence type="ECO:0000256" key="2">
    <source>
        <dbReference type="ARBA" id="ARBA00022692"/>
    </source>
</evidence>
<dbReference type="GO" id="GO:0004930">
    <property type="term" value="F:G protein-coupled receptor activity"/>
    <property type="evidence" value="ECO:0007669"/>
    <property type="project" value="InterPro"/>
</dbReference>
<dbReference type="Pfam" id="PF00003">
    <property type="entry name" value="7tm_3"/>
    <property type="match status" value="1"/>
</dbReference>
<keyword evidence="2 5" id="KW-0812">Transmembrane</keyword>
<keyword evidence="4 5" id="KW-0472">Membrane</keyword>
<comment type="subcellular location">
    <subcellularLocation>
        <location evidence="1">Membrane</location>
        <topology evidence="1">Multi-pass membrane protein</topology>
    </subcellularLocation>
</comment>
<dbReference type="AlphaFoldDB" id="A0A1Y2I1Y3"/>
<evidence type="ECO:0000256" key="5">
    <source>
        <dbReference type="SAM" id="Phobius"/>
    </source>
</evidence>
<feature type="domain" description="G-protein coupled receptors family 3 profile" evidence="6">
    <location>
        <begin position="5"/>
        <end position="98"/>
    </location>
</feature>
<keyword evidence="8" id="KW-1185">Reference proteome</keyword>
<name>A0A1Y2I1Y3_9FUNG</name>
<evidence type="ECO:0000256" key="4">
    <source>
        <dbReference type="ARBA" id="ARBA00023136"/>
    </source>
</evidence>
<sequence length="112" mass="12571">MFKYYLATLGAFATQMLVSGLWFLFDEMPLVSVPVGGAVWVVRIKDHNWLVLVSVPVVLLTLLGLFLAYRTRNVASRFNEGQYVGVATYTIAMTLFVSAQSRCCSTHPWCNM</sequence>
<dbReference type="Proteomes" id="UP000193411">
    <property type="component" value="Unassembled WGS sequence"/>
</dbReference>
<feature type="transmembrane region" description="Helical" evidence="5">
    <location>
        <begin position="49"/>
        <end position="69"/>
    </location>
</feature>